<comment type="catalytic activity">
    <reaction evidence="1 8">
        <text>L-alanine = D-alanine</text>
        <dbReference type="Rhea" id="RHEA:20249"/>
        <dbReference type="ChEBI" id="CHEBI:57416"/>
        <dbReference type="ChEBI" id="CHEBI:57972"/>
        <dbReference type="EC" id="5.1.1.1"/>
    </reaction>
</comment>
<keyword evidence="5" id="KW-0067">ATP-binding</keyword>
<feature type="modified residue" description="N6-(pyridoxal phosphate)lysine" evidence="8 9">
    <location>
        <position position="493"/>
    </location>
</feature>
<evidence type="ECO:0000256" key="8">
    <source>
        <dbReference type="HAMAP-Rule" id="MF_01201"/>
    </source>
</evidence>
<comment type="similarity">
    <text evidence="8">Belongs to the alanine racemase family.</text>
</comment>
<protein>
    <recommendedName>
        <fullName evidence="8">Alanine racemase</fullName>
        <ecNumber evidence="8">5.1.1.1</ecNumber>
    </recommendedName>
</protein>
<dbReference type="GO" id="GO:0008784">
    <property type="term" value="F:alanine racemase activity"/>
    <property type="evidence" value="ECO:0007669"/>
    <property type="project" value="UniProtKB-UniRule"/>
</dbReference>
<evidence type="ECO:0000313" key="13">
    <source>
        <dbReference type="Proteomes" id="UP000823636"/>
    </source>
</evidence>
<comment type="function">
    <text evidence="8">Catalyzes the interconversion of L-alanine and D-alanine. May also act on other amino acids.</text>
</comment>
<dbReference type="Gene3D" id="3.40.1390.10">
    <property type="entry name" value="MurE/MurF, N-terminal domain"/>
    <property type="match status" value="1"/>
</dbReference>
<accession>A0A9D9E5Q7</accession>
<dbReference type="SUPFAM" id="SSF50621">
    <property type="entry name" value="Alanine racemase C-terminal domain-like"/>
    <property type="match status" value="1"/>
</dbReference>
<dbReference type="InterPro" id="IPR035911">
    <property type="entry name" value="MurE/MurF_N"/>
</dbReference>
<keyword evidence="6 8" id="KW-0663">Pyridoxal phosphate</keyword>
<dbReference type="InterPro" id="IPR009006">
    <property type="entry name" value="Ala_racemase/Decarboxylase_C"/>
</dbReference>
<dbReference type="InterPro" id="IPR036565">
    <property type="entry name" value="Mur-like_cat_sf"/>
</dbReference>
<dbReference type="EMBL" id="JADIMW010000064">
    <property type="protein sequence ID" value="MBO8438400.1"/>
    <property type="molecule type" value="Genomic_DNA"/>
</dbReference>
<evidence type="ECO:0000256" key="4">
    <source>
        <dbReference type="ARBA" id="ARBA00022741"/>
    </source>
</evidence>
<dbReference type="Pfam" id="PF01168">
    <property type="entry name" value="Ala_racemase_N"/>
    <property type="match status" value="1"/>
</dbReference>
<dbReference type="FunFam" id="3.20.20.10:FF:000002">
    <property type="entry name" value="Alanine racemase"/>
    <property type="match status" value="1"/>
</dbReference>
<evidence type="ECO:0000256" key="5">
    <source>
        <dbReference type="ARBA" id="ARBA00022840"/>
    </source>
</evidence>
<dbReference type="EC" id="5.1.1.1" evidence="8"/>
<organism evidence="12 13">
    <name type="scientific">Candidatus Caccoplasma merdipullorum</name>
    <dbReference type="NCBI Taxonomy" id="2840718"/>
    <lineage>
        <taxon>Bacteria</taxon>
        <taxon>Pseudomonadati</taxon>
        <taxon>Bacteroidota</taxon>
        <taxon>Bacteroidia</taxon>
        <taxon>Bacteroidales</taxon>
        <taxon>Bacteroidaceae</taxon>
        <taxon>Bacteroidaceae incertae sedis</taxon>
        <taxon>Candidatus Caccoplasma</taxon>
    </lineage>
</organism>
<evidence type="ECO:0000256" key="9">
    <source>
        <dbReference type="PIRSR" id="PIRSR600821-50"/>
    </source>
</evidence>
<dbReference type="InterPro" id="IPR001608">
    <property type="entry name" value="Ala_racemase_N"/>
</dbReference>
<proteinExistence type="inferred from homology"/>
<dbReference type="Gene3D" id="3.20.20.10">
    <property type="entry name" value="Alanine racemase"/>
    <property type="match status" value="1"/>
</dbReference>
<dbReference type="InterPro" id="IPR011079">
    <property type="entry name" value="Ala_racemase_C"/>
</dbReference>
<dbReference type="SUPFAM" id="SSF53244">
    <property type="entry name" value="MurD-like peptide ligases, peptide-binding domain"/>
    <property type="match status" value="1"/>
</dbReference>
<dbReference type="InterPro" id="IPR036615">
    <property type="entry name" value="Mur_ligase_C_dom_sf"/>
</dbReference>
<dbReference type="PANTHER" id="PTHR43024">
    <property type="entry name" value="UDP-N-ACETYLMURAMOYL-TRIPEPTIDE--D-ALANYL-D-ALANINE LIGASE"/>
    <property type="match status" value="1"/>
</dbReference>
<sequence>MKYDIKKIASIIGAPYKQAVSDYGISVLLTDSRSLTFPEETLFFAIKTERTDASRFIPRLYSCGVRNFVAESYSSEWDGMTDTNIFIVPDVVVALQQIAAEHRRRFSVPVVGITGSNGKTVVKEWLYQLLREEYTITRSPRSYNSQTGVPLSVWGIEPDTELAIMEAGISQPGEMERIAKVIAPTTGIFTHIGDAHQENFTTFEEKILEKLKLFETADTVIYNADEEEVAAAITKYCKGKHLAGWSKHDPSAPVYVSQIEKKSSSTRIDIQYSGETISFEIPFIEEASIVNAIHCATVALLLGISPAKLSRRMMQLEPVAMRLEVKEGKNGCTIINDTYNSDINSLAIALDFLSRRDTSKEMPRRVILSDILQSTSDDARLYTRVAEMLTRCGVAHFVGIGARLCANRRLFPEGSEFYTTTREYMASGSIERYSGELILVKGARSFMFDEISEALSLKRHETILEINLDALLANYNHYKQKLSRPTRMICMVKAFGYGAGSYELAKTLQDAGCDYLAVAVADEGAELRKTGITMPIMVMNPEMSAFDTLFRYNLEPEVYSFRLLRALSRAAEAQGITKFPVHIKIDSGMHRLGFTPSDMPELIRQLSRGTALLPRSVFSHLAGSDDIALDAFTMQQIERFTRCAAELQRSIPSPIFRHILNTAGISRFTQYQYEGVRLGIGLYGVAPYDGETGLKCVSSLKSTILQIKELTPEETVGYGRKGKLSRPSRIAAVPIGYADGLDRHLGNRKGEMFVNGKHAPIVGNICMDVTMIDVTDIECAEGDTVEIFGNNIRVEELAGKLGTIPYEILTSVSSRVKRVYYRE</sequence>
<dbReference type="GO" id="GO:0005524">
    <property type="term" value="F:ATP binding"/>
    <property type="evidence" value="ECO:0007669"/>
    <property type="project" value="UniProtKB-KW"/>
</dbReference>
<dbReference type="GO" id="GO:0030170">
    <property type="term" value="F:pyridoxal phosphate binding"/>
    <property type="evidence" value="ECO:0007669"/>
    <property type="project" value="UniProtKB-UniRule"/>
</dbReference>
<dbReference type="GO" id="GO:0030632">
    <property type="term" value="P:D-alanine biosynthetic process"/>
    <property type="evidence" value="ECO:0007669"/>
    <property type="project" value="UniProtKB-UniRule"/>
</dbReference>
<dbReference type="AlphaFoldDB" id="A0A9D9E5Q7"/>
<keyword evidence="4" id="KW-0547">Nucleotide-binding</keyword>
<evidence type="ECO:0000256" key="10">
    <source>
        <dbReference type="PIRSR" id="PIRSR600821-52"/>
    </source>
</evidence>
<dbReference type="Gene3D" id="3.90.190.20">
    <property type="entry name" value="Mur ligase, C-terminal domain"/>
    <property type="match status" value="1"/>
</dbReference>
<dbReference type="GO" id="GO:0016881">
    <property type="term" value="F:acid-amino acid ligase activity"/>
    <property type="evidence" value="ECO:0007669"/>
    <property type="project" value="InterPro"/>
</dbReference>
<comment type="cofactor">
    <cofactor evidence="2 8 9">
        <name>pyridoxal 5'-phosphate</name>
        <dbReference type="ChEBI" id="CHEBI:597326"/>
    </cofactor>
</comment>
<evidence type="ECO:0000256" key="2">
    <source>
        <dbReference type="ARBA" id="ARBA00001933"/>
    </source>
</evidence>
<keyword evidence="7 8" id="KW-0413">Isomerase</keyword>
<dbReference type="SUPFAM" id="SSF51419">
    <property type="entry name" value="PLP-binding barrel"/>
    <property type="match status" value="1"/>
</dbReference>
<dbReference type="Gene3D" id="2.40.37.10">
    <property type="entry name" value="Lyase, Ornithine Decarboxylase, Chain A, domain 1"/>
    <property type="match status" value="1"/>
</dbReference>
<dbReference type="SUPFAM" id="SSF63418">
    <property type="entry name" value="MurE/MurF N-terminal domain"/>
    <property type="match status" value="1"/>
</dbReference>
<dbReference type="InterPro" id="IPR013221">
    <property type="entry name" value="Mur_ligase_cen"/>
</dbReference>
<feature type="active site" description="Proton acceptor; specific for D-alanine" evidence="8">
    <location>
        <position position="493"/>
    </location>
</feature>
<evidence type="ECO:0000313" key="12">
    <source>
        <dbReference type="EMBL" id="MBO8438400.1"/>
    </source>
</evidence>
<comment type="caution">
    <text evidence="12">The sequence shown here is derived from an EMBL/GenBank/DDBJ whole genome shotgun (WGS) entry which is preliminary data.</text>
</comment>
<evidence type="ECO:0000256" key="1">
    <source>
        <dbReference type="ARBA" id="ARBA00000316"/>
    </source>
</evidence>
<dbReference type="Proteomes" id="UP000823636">
    <property type="component" value="Unassembled WGS sequence"/>
</dbReference>
<reference evidence="12" key="1">
    <citation type="submission" date="2020-10" db="EMBL/GenBank/DDBJ databases">
        <authorList>
            <person name="Gilroy R."/>
        </authorList>
    </citation>
    <scope>NUCLEOTIDE SEQUENCE</scope>
    <source>
        <strain evidence="12">G3-4614</strain>
    </source>
</reference>
<dbReference type="SUPFAM" id="SSF53623">
    <property type="entry name" value="MurD-like peptide ligases, catalytic domain"/>
    <property type="match status" value="1"/>
</dbReference>
<name>A0A9D9E5Q7_9BACT</name>
<reference evidence="12" key="2">
    <citation type="journal article" date="2021" name="PeerJ">
        <title>Extensive microbial diversity within the chicken gut microbiome revealed by metagenomics and culture.</title>
        <authorList>
            <person name="Gilroy R."/>
            <person name="Ravi A."/>
            <person name="Getino M."/>
            <person name="Pursley I."/>
            <person name="Horton D.L."/>
            <person name="Alikhan N.F."/>
            <person name="Baker D."/>
            <person name="Gharbi K."/>
            <person name="Hall N."/>
            <person name="Watson M."/>
            <person name="Adriaenssens E.M."/>
            <person name="Foster-Nyarko E."/>
            <person name="Jarju S."/>
            <person name="Secka A."/>
            <person name="Antonio M."/>
            <person name="Oren A."/>
            <person name="Chaudhuri R.R."/>
            <person name="La Ragione R."/>
            <person name="Hildebrand F."/>
            <person name="Pallen M.J."/>
        </authorList>
    </citation>
    <scope>NUCLEOTIDE SEQUENCE</scope>
    <source>
        <strain evidence="12">G3-4614</strain>
    </source>
</reference>
<feature type="domain" description="Alanine racemase C-terminal" evidence="11">
    <location>
        <begin position="697"/>
        <end position="821"/>
    </location>
</feature>
<dbReference type="Pfam" id="PF08245">
    <property type="entry name" value="Mur_ligase_M"/>
    <property type="match status" value="1"/>
</dbReference>
<gene>
    <name evidence="12" type="ORF">IAC54_05815</name>
</gene>
<dbReference type="PANTHER" id="PTHR43024:SF1">
    <property type="entry name" value="UDP-N-ACETYLMURAMOYL-TRIPEPTIDE--D-ALANYL-D-ALANINE LIGASE"/>
    <property type="match status" value="1"/>
</dbReference>
<dbReference type="InterPro" id="IPR029066">
    <property type="entry name" value="PLP-binding_barrel"/>
</dbReference>
<dbReference type="CDD" id="cd00430">
    <property type="entry name" value="PLPDE_III_AR"/>
    <property type="match status" value="1"/>
</dbReference>
<dbReference type="NCBIfam" id="TIGR00492">
    <property type="entry name" value="alr"/>
    <property type="match status" value="1"/>
</dbReference>
<evidence type="ECO:0000259" key="11">
    <source>
        <dbReference type="SMART" id="SM01005"/>
    </source>
</evidence>
<feature type="active site" description="Proton acceptor; specific for L-alanine" evidence="8">
    <location>
        <position position="718"/>
    </location>
</feature>
<dbReference type="Gene3D" id="3.40.1190.10">
    <property type="entry name" value="Mur-like, catalytic domain"/>
    <property type="match status" value="1"/>
</dbReference>
<comment type="pathway">
    <text evidence="8">Amino-acid biosynthesis; D-alanine biosynthesis; D-alanine from L-alanine: step 1/1.</text>
</comment>
<dbReference type="InterPro" id="IPR000821">
    <property type="entry name" value="Ala_racemase"/>
</dbReference>
<dbReference type="SMART" id="SM01005">
    <property type="entry name" value="Ala_racemase_C"/>
    <property type="match status" value="1"/>
</dbReference>
<keyword evidence="3 12" id="KW-0436">Ligase</keyword>
<feature type="binding site" evidence="8 10">
    <location>
        <position position="767"/>
    </location>
    <ligand>
        <name>substrate</name>
    </ligand>
</feature>
<dbReference type="PRINTS" id="PR00992">
    <property type="entry name" value="ALARACEMASE"/>
</dbReference>
<evidence type="ECO:0000256" key="3">
    <source>
        <dbReference type="ARBA" id="ARBA00022598"/>
    </source>
</evidence>
<evidence type="ECO:0000256" key="6">
    <source>
        <dbReference type="ARBA" id="ARBA00022898"/>
    </source>
</evidence>
<dbReference type="Pfam" id="PF00842">
    <property type="entry name" value="Ala_racemase_C"/>
    <property type="match status" value="1"/>
</dbReference>
<dbReference type="HAMAP" id="MF_01201">
    <property type="entry name" value="Ala_racemase"/>
    <property type="match status" value="1"/>
</dbReference>
<dbReference type="NCBIfam" id="NF008897">
    <property type="entry name" value="PRK11930.1"/>
    <property type="match status" value="1"/>
</dbReference>
<evidence type="ECO:0000256" key="7">
    <source>
        <dbReference type="ARBA" id="ARBA00023235"/>
    </source>
</evidence>
<dbReference type="InterPro" id="IPR051046">
    <property type="entry name" value="MurCDEF_CellWall_CoF430Synth"/>
</dbReference>
<feature type="binding site" evidence="8 10">
    <location>
        <position position="591"/>
    </location>
    <ligand>
        <name>substrate</name>
    </ligand>
</feature>